<proteinExistence type="predicted"/>
<feature type="chain" id="PRO_5030106910" evidence="4">
    <location>
        <begin position="32"/>
        <end position="524"/>
    </location>
</feature>
<dbReference type="InterPro" id="IPR019734">
    <property type="entry name" value="TPR_rpt"/>
</dbReference>
<keyword evidence="3" id="KW-0812">Transmembrane</keyword>
<keyword evidence="1" id="KW-0802">TPR repeat</keyword>
<evidence type="ECO:0000259" key="5">
    <source>
        <dbReference type="Pfam" id="PF08308"/>
    </source>
</evidence>
<evidence type="ECO:0000313" key="6">
    <source>
        <dbReference type="EMBL" id="QDG54782.1"/>
    </source>
</evidence>
<name>A0A4Y6Q2L7_PERCE</name>
<evidence type="ECO:0000256" key="2">
    <source>
        <dbReference type="SAM" id="MobiDB-lite"/>
    </source>
</evidence>
<keyword evidence="3" id="KW-0472">Membrane</keyword>
<dbReference type="EMBL" id="CP041186">
    <property type="protein sequence ID" value="QDG54782.1"/>
    <property type="molecule type" value="Genomic_DNA"/>
</dbReference>
<gene>
    <name evidence="6" type="ORF">FIV42_29760</name>
</gene>
<dbReference type="PROSITE" id="PS50005">
    <property type="entry name" value="TPR"/>
    <property type="match status" value="1"/>
</dbReference>
<dbReference type="Proteomes" id="UP000315995">
    <property type="component" value="Chromosome"/>
</dbReference>
<accession>A0A4Y6Q2L7</accession>
<feature type="transmembrane region" description="Helical" evidence="3">
    <location>
        <begin position="485"/>
        <end position="508"/>
    </location>
</feature>
<protein>
    <submittedName>
        <fullName evidence="6">PEGA domain-containing protein</fullName>
    </submittedName>
</protein>
<accession>A0A5B8YH90</accession>
<dbReference type="OrthoDB" id="5484943at2"/>
<dbReference type="Pfam" id="PF08308">
    <property type="entry name" value="PEGA"/>
    <property type="match status" value="1"/>
</dbReference>
<feature type="repeat" description="TPR" evidence="1">
    <location>
        <begin position="118"/>
        <end position="151"/>
    </location>
</feature>
<sequence length="524" mass="56315">MRQSQHQGVMRPFVAVFAALAFVFSPFAVLAQQSADGEQQKEGEGEQAQPAKPAGPTPKLFVVPTQGVRDEISSIIPERVGEMLRGQLEGKSQIELLPSYEKLQKQGGGRANAAVAEAERLYTSGIGLLTAGEDEKASKTFQKAVDIMEQNIADLTNFDVLADAYKNMALAYFNAGYDFDGRKKMKVFAHLRPEATLDAEKFPKELRQVFEDEAKKVKKGGPGKLIIEADVDEALVYIDGVMKGKTPATVEDVGYGYHYMVVRSPSGGVWSEQIRVRGRGKKQDFKVELGAGKKQQAGEDDSDAPAFYSGLQEAIKSGSFATKELEPYLSELVTRTGAQYVGWVAMVRQGREYVAAPFVYRASDGLLVQADSVKFNIQLSNLRVGVSQLANRMVTAVETMPEDKAITSVELGAPEEEEKPTVAAGAGESKTEDAEQGQSEGAGAEAGEEKPTEVAAADEEKDEGQSVKPLPEPDPSDKEGESDKWLWIGGGAAALGVALVVGGIVYAADSGSDGPESFDAQLTW</sequence>
<keyword evidence="3" id="KW-1133">Transmembrane helix</keyword>
<feature type="region of interest" description="Disordered" evidence="2">
    <location>
        <begin position="35"/>
        <end position="59"/>
    </location>
</feature>
<reference evidence="6 7" key="1">
    <citation type="submission" date="2019-06" db="EMBL/GenBank/DDBJ databases">
        <title>Persicimonas caeni gen. nov., sp. nov., a predatory bacterium isolated from solar saltern.</title>
        <authorList>
            <person name="Wang S."/>
        </authorList>
    </citation>
    <scope>NUCLEOTIDE SEQUENCE [LARGE SCALE GENOMIC DNA]</scope>
    <source>
        <strain evidence="6 7">YN101</strain>
    </source>
</reference>
<dbReference type="AlphaFoldDB" id="A0A4Y6Q2L7"/>
<keyword evidence="7" id="KW-1185">Reference proteome</keyword>
<dbReference type="InterPro" id="IPR013229">
    <property type="entry name" value="PEGA"/>
</dbReference>
<evidence type="ECO:0000256" key="3">
    <source>
        <dbReference type="SAM" id="Phobius"/>
    </source>
</evidence>
<feature type="domain" description="PEGA" evidence="5">
    <location>
        <begin position="223"/>
        <end position="289"/>
    </location>
</feature>
<organism evidence="6 7">
    <name type="scientific">Persicimonas caeni</name>
    <dbReference type="NCBI Taxonomy" id="2292766"/>
    <lineage>
        <taxon>Bacteria</taxon>
        <taxon>Deltaproteobacteria</taxon>
        <taxon>Bradymonadales</taxon>
        <taxon>Bradymonadaceae</taxon>
        <taxon>Persicimonas</taxon>
    </lineage>
</organism>
<dbReference type="RefSeq" id="WP_141201225.1">
    <property type="nucleotide sequence ID" value="NZ_CP041186.1"/>
</dbReference>
<feature type="compositionally biased region" description="Low complexity" evidence="2">
    <location>
        <begin position="436"/>
        <end position="445"/>
    </location>
</feature>
<feature type="signal peptide" evidence="4">
    <location>
        <begin position="1"/>
        <end position="31"/>
    </location>
</feature>
<evidence type="ECO:0000256" key="1">
    <source>
        <dbReference type="PROSITE-ProRule" id="PRU00339"/>
    </source>
</evidence>
<evidence type="ECO:0000256" key="4">
    <source>
        <dbReference type="SAM" id="SignalP"/>
    </source>
</evidence>
<evidence type="ECO:0000313" key="7">
    <source>
        <dbReference type="Proteomes" id="UP000315995"/>
    </source>
</evidence>
<feature type="region of interest" description="Disordered" evidence="2">
    <location>
        <begin position="405"/>
        <end position="483"/>
    </location>
</feature>
<keyword evidence="4" id="KW-0732">Signal</keyword>